<dbReference type="InterPro" id="IPR025873">
    <property type="entry name" value="Metal-bd_dom_prd"/>
</dbReference>
<organism evidence="2">
    <name type="scientific">mine drainage metagenome</name>
    <dbReference type="NCBI Taxonomy" id="410659"/>
    <lineage>
        <taxon>unclassified sequences</taxon>
        <taxon>metagenomes</taxon>
        <taxon>ecological metagenomes</taxon>
    </lineage>
</organism>
<accession>T0ZPI4</accession>
<gene>
    <name evidence="2" type="ORF">B1B_12586</name>
</gene>
<reference evidence="2" key="1">
    <citation type="submission" date="2013-08" db="EMBL/GenBank/DDBJ databases">
        <authorList>
            <person name="Mendez C."/>
            <person name="Richter M."/>
            <person name="Ferrer M."/>
            <person name="Sanchez J."/>
        </authorList>
    </citation>
    <scope>NUCLEOTIDE SEQUENCE</scope>
</reference>
<sequence length="129" mass="14543">MLQQYTDPAVSRKKFDREITEFHRLGEDYRRRGWFLVHAEYPQAFVVLASPKLTPSAIVTAVSFNYMNYDAAPPSVRMVNAFTGEPYKASDLPTQLMRALPQQQFQLPGLPEGAPAFALQPAQPLMQAV</sequence>
<proteinExistence type="predicted"/>
<comment type="caution">
    <text evidence="2">The sequence shown here is derived from an EMBL/GenBank/DDBJ whole genome shotgun (WGS) entry which is preliminary data.</text>
</comment>
<feature type="domain" description="Metal binding" evidence="1">
    <location>
        <begin position="7"/>
        <end position="100"/>
    </location>
</feature>
<feature type="non-terminal residue" evidence="2">
    <location>
        <position position="129"/>
    </location>
</feature>
<dbReference type="EMBL" id="AUZY01008248">
    <property type="protein sequence ID" value="EQD46568.1"/>
    <property type="molecule type" value="Genomic_DNA"/>
</dbReference>
<name>T0ZPI4_9ZZZZ</name>
<dbReference type="AlphaFoldDB" id="T0ZPI4"/>
<protein>
    <submittedName>
        <fullName evidence="2">Putative 23.0 kDa protein</fullName>
    </submittedName>
</protein>
<evidence type="ECO:0000259" key="1">
    <source>
        <dbReference type="Pfam" id="PF14455"/>
    </source>
</evidence>
<dbReference type="Pfam" id="PF14455">
    <property type="entry name" value="Metal_CEHH"/>
    <property type="match status" value="1"/>
</dbReference>
<reference evidence="2" key="2">
    <citation type="journal article" date="2014" name="ISME J.">
        <title>Microbial stratification in low pH oxic and suboxic macroscopic growths along an acid mine drainage.</title>
        <authorList>
            <person name="Mendez-Garcia C."/>
            <person name="Mesa V."/>
            <person name="Sprenger R.R."/>
            <person name="Richter M."/>
            <person name="Diez M.S."/>
            <person name="Solano J."/>
            <person name="Bargiela R."/>
            <person name="Golyshina O.V."/>
            <person name="Manteca A."/>
            <person name="Ramos J.L."/>
            <person name="Gallego J.R."/>
            <person name="Llorente I."/>
            <person name="Martins Dos Santos V.A."/>
            <person name="Jensen O.N."/>
            <person name="Pelaez A.I."/>
            <person name="Sanchez J."/>
            <person name="Ferrer M."/>
        </authorList>
    </citation>
    <scope>NUCLEOTIDE SEQUENCE</scope>
</reference>
<evidence type="ECO:0000313" key="2">
    <source>
        <dbReference type="EMBL" id="EQD46568.1"/>
    </source>
</evidence>